<dbReference type="GeneID" id="9628702"/>
<dbReference type="InParanoid" id="D8U192"/>
<evidence type="ECO:0000256" key="1">
    <source>
        <dbReference type="SAM" id="MobiDB-lite"/>
    </source>
</evidence>
<dbReference type="AlphaFoldDB" id="D8U192"/>
<gene>
    <name evidence="3" type="ORF">VOLCADRAFT_93065</name>
</gene>
<accession>D8U192</accession>
<feature type="compositionally biased region" description="Low complexity" evidence="1">
    <location>
        <begin position="450"/>
        <end position="471"/>
    </location>
</feature>
<feature type="compositionally biased region" description="Acidic residues" evidence="1">
    <location>
        <begin position="590"/>
        <end position="604"/>
    </location>
</feature>
<feature type="compositionally biased region" description="Low complexity" evidence="1">
    <location>
        <begin position="377"/>
        <end position="389"/>
    </location>
</feature>
<feature type="signal peptide" evidence="2">
    <location>
        <begin position="1"/>
        <end position="18"/>
    </location>
</feature>
<organism evidence="4">
    <name type="scientific">Volvox carteri f. nagariensis</name>
    <dbReference type="NCBI Taxonomy" id="3068"/>
    <lineage>
        <taxon>Eukaryota</taxon>
        <taxon>Viridiplantae</taxon>
        <taxon>Chlorophyta</taxon>
        <taxon>core chlorophytes</taxon>
        <taxon>Chlorophyceae</taxon>
        <taxon>CS clade</taxon>
        <taxon>Chlamydomonadales</taxon>
        <taxon>Volvocaceae</taxon>
        <taxon>Volvox</taxon>
    </lineage>
</organism>
<keyword evidence="4" id="KW-1185">Reference proteome</keyword>
<protein>
    <submittedName>
        <fullName evidence="3">Uncharacterized protein</fullName>
    </submittedName>
</protein>
<feature type="region of interest" description="Disordered" evidence="1">
    <location>
        <begin position="119"/>
        <end position="157"/>
    </location>
</feature>
<dbReference type="KEGG" id="vcn:VOLCADRAFT_93065"/>
<keyword evidence="2" id="KW-0732">Signal</keyword>
<dbReference type="RefSeq" id="XP_002952372.1">
    <property type="nucleotide sequence ID" value="XM_002952326.1"/>
</dbReference>
<feature type="compositionally biased region" description="Low complexity" evidence="1">
    <location>
        <begin position="570"/>
        <end position="585"/>
    </location>
</feature>
<feature type="region of interest" description="Disordered" evidence="1">
    <location>
        <begin position="570"/>
        <end position="626"/>
    </location>
</feature>
<evidence type="ECO:0000313" key="3">
    <source>
        <dbReference type="EMBL" id="EFJ46515.1"/>
    </source>
</evidence>
<reference evidence="3 4" key="1">
    <citation type="journal article" date="2010" name="Science">
        <title>Genomic analysis of organismal complexity in the multicellular green alga Volvox carteri.</title>
        <authorList>
            <person name="Prochnik S.E."/>
            <person name="Umen J."/>
            <person name="Nedelcu A.M."/>
            <person name="Hallmann A."/>
            <person name="Miller S.M."/>
            <person name="Nishii I."/>
            <person name="Ferris P."/>
            <person name="Kuo A."/>
            <person name="Mitros T."/>
            <person name="Fritz-Laylin L.K."/>
            <person name="Hellsten U."/>
            <person name="Chapman J."/>
            <person name="Simakov O."/>
            <person name="Rensing S.A."/>
            <person name="Terry A."/>
            <person name="Pangilinan J."/>
            <person name="Kapitonov V."/>
            <person name="Jurka J."/>
            <person name="Salamov A."/>
            <person name="Shapiro H."/>
            <person name="Schmutz J."/>
            <person name="Grimwood J."/>
            <person name="Lindquist E."/>
            <person name="Lucas S."/>
            <person name="Grigoriev I.V."/>
            <person name="Schmitt R."/>
            <person name="Kirk D."/>
            <person name="Rokhsar D.S."/>
        </authorList>
    </citation>
    <scope>NUCLEOTIDE SEQUENCE [LARGE SCALE GENOMIC DNA]</scope>
    <source>
        <strain evidence="4">f. Nagariensis / Eve</strain>
    </source>
</reference>
<feature type="compositionally biased region" description="Acidic residues" evidence="1">
    <location>
        <begin position="526"/>
        <end position="537"/>
    </location>
</feature>
<dbReference type="Proteomes" id="UP000001058">
    <property type="component" value="Unassembled WGS sequence"/>
</dbReference>
<feature type="compositionally biased region" description="Low complexity" evidence="1">
    <location>
        <begin position="306"/>
        <end position="325"/>
    </location>
</feature>
<proteinExistence type="predicted"/>
<evidence type="ECO:0000313" key="4">
    <source>
        <dbReference type="Proteomes" id="UP000001058"/>
    </source>
</evidence>
<feature type="compositionally biased region" description="Low complexity" evidence="1">
    <location>
        <begin position="343"/>
        <end position="363"/>
    </location>
</feature>
<name>D8U192_VOLCA</name>
<feature type="region of interest" description="Disordered" evidence="1">
    <location>
        <begin position="298"/>
        <end position="548"/>
    </location>
</feature>
<feature type="chain" id="PRO_5003124084" evidence="2">
    <location>
        <begin position="19"/>
        <end position="626"/>
    </location>
</feature>
<evidence type="ECO:0000256" key="2">
    <source>
        <dbReference type="SAM" id="SignalP"/>
    </source>
</evidence>
<dbReference type="EMBL" id="GL378350">
    <property type="protein sequence ID" value="EFJ46515.1"/>
    <property type="molecule type" value="Genomic_DNA"/>
</dbReference>
<feature type="compositionally biased region" description="Basic and acidic residues" evidence="1">
    <location>
        <begin position="472"/>
        <end position="495"/>
    </location>
</feature>
<sequence length="626" mass="62755">MVGVSVILAIVIASRNLAAYSALALRKVTAGNCGADHTEPHFPWIEAHTALKMGCGASAPAKPNSSKRVAAAAAIAATKQERDYTSSAKAPEVCSRAPSTKVSSGQACAPVDKLLRPQDACSSSRTGKPLRDAEGGDVGRPALGGISRPGSCGTGRDTVGDGVVHVAAAKTVMPSAGRADTVYAGKGAAAGGDNGCKGGVVCNKPPEDVVEAVAPDRPASVAGRPSTAEGDRAGIGCVFRSGRGRVEAFFCRAKVGSFGVRSPAAAHRQAGIGCVFRSGRGRVEAFFCRAKSGLPAYAAPLPPTDRPASAASSAAAGGESRPSSAGLKSGPSAYAAPLPPTDRPASAASSAAGGGESRPSSAGLKSGTSAAAAVRLTSSRPASAASSTAVPKPRSATDRSRGNSFGPEGDEDDEAPRSQGVQAPKATPLDRAARAGSDSWQEPDENILDSASMDSASMEAAMTTATAPTSRAGREGDMKEVVSKSRRRAESKDLGSELATVMEGDDGYGAEVPAPPALSQSRADDDGPPSDELDAASDTETGTGDVTAKCSHDLGKRLDLDVAAVATVTAPIPAASRASSAIQQRRSGEEGEDDCGGSDAEVTETTEVMPFGGSGAPSRKTADLLD</sequence>